<dbReference type="PANTHER" id="PTHR22594:SF5">
    <property type="entry name" value="ASPARTATE--TRNA LIGASE, MITOCHONDRIAL"/>
    <property type="match status" value="1"/>
</dbReference>
<evidence type="ECO:0000256" key="1">
    <source>
        <dbReference type="ARBA" id="ARBA00006303"/>
    </source>
</evidence>
<dbReference type="InterPro" id="IPR004364">
    <property type="entry name" value="Aa-tRNA-synt_II"/>
</dbReference>
<evidence type="ECO:0000256" key="4">
    <source>
        <dbReference type="ARBA" id="ARBA00022840"/>
    </source>
</evidence>
<gene>
    <name evidence="7 9" type="primary">aspS</name>
    <name evidence="9" type="ORF">ACFSR1_14805</name>
</gene>
<dbReference type="PRINTS" id="PR01042">
    <property type="entry name" value="TRNASYNTHASP"/>
</dbReference>
<dbReference type="CDD" id="cd04317">
    <property type="entry name" value="EcAspRS_like_N"/>
    <property type="match status" value="1"/>
</dbReference>
<comment type="function">
    <text evidence="7">Catalyzes the attachment of L-aspartate to tRNA(Asp) in a two-step reaction: L-aspartate is first activated by ATP to form Asp-AMP and then transferred to the acceptor end of tRNA(Asp).</text>
</comment>
<feature type="domain" description="Aminoacyl-transfer RNA synthetases class-II family profile" evidence="8">
    <location>
        <begin position="151"/>
        <end position="552"/>
    </location>
</feature>
<comment type="caution">
    <text evidence="7">Lacks conserved residue(s) required for the propagation of feature annotation.</text>
</comment>
<dbReference type="HAMAP" id="MF_00044">
    <property type="entry name" value="Asp_tRNA_synth_type1"/>
    <property type="match status" value="1"/>
</dbReference>
<dbReference type="EMBL" id="JBHULE010000019">
    <property type="protein sequence ID" value="MFD2563948.1"/>
    <property type="molecule type" value="Genomic_DNA"/>
</dbReference>
<keyword evidence="6 7" id="KW-0030">Aminoacyl-tRNA synthetase</keyword>
<dbReference type="InterPro" id="IPR012340">
    <property type="entry name" value="NA-bd_OB-fold"/>
</dbReference>
<dbReference type="Gene3D" id="3.30.930.10">
    <property type="entry name" value="Bira Bifunctional Protein, Domain 2"/>
    <property type="match status" value="1"/>
</dbReference>
<dbReference type="SUPFAM" id="SSF55261">
    <property type="entry name" value="GAD domain-like"/>
    <property type="match status" value="1"/>
</dbReference>
<dbReference type="Proteomes" id="UP001597319">
    <property type="component" value="Unassembled WGS sequence"/>
</dbReference>
<dbReference type="NCBIfam" id="NF001750">
    <property type="entry name" value="PRK00476.1"/>
    <property type="match status" value="1"/>
</dbReference>
<dbReference type="InterPro" id="IPR047090">
    <property type="entry name" value="AspRS_core"/>
</dbReference>
<keyword evidence="4 7" id="KW-0067">ATP-binding</keyword>
<dbReference type="PANTHER" id="PTHR22594">
    <property type="entry name" value="ASPARTYL/LYSYL-TRNA SYNTHETASE"/>
    <property type="match status" value="1"/>
</dbReference>
<feature type="binding site" evidence="7">
    <location>
        <position position="486"/>
    </location>
    <ligand>
        <name>L-aspartate</name>
        <dbReference type="ChEBI" id="CHEBI:29991"/>
    </ligand>
</feature>
<feature type="binding site" evidence="7">
    <location>
        <position position="220"/>
    </location>
    <ligand>
        <name>L-aspartate</name>
        <dbReference type="ChEBI" id="CHEBI:29991"/>
    </ligand>
</feature>
<feature type="binding site" evidence="7">
    <location>
        <begin position="531"/>
        <end position="534"/>
    </location>
    <ligand>
        <name>ATP</name>
        <dbReference type="ChEBI" id="CHEBI:30616"/>
    </ligand>
</feature>
<dbReference type="Pfam" id="PF02938">
    <property type="entry name" value="GAD"/>
    <property type="match status" value="1"/>
</dbReference>
<evidence type="ECO:0000313" key="9">
    <source>
        <dbReference type="EMBL" id="MFD2563948.1"/>
    </source>
</evidence>
<dbReference type="InterPro" id="IPR047089">
    <property type="entry name" value="Asp-tRNA-ligase_1_N"/>
</dbReference>
<feature type="binding site" evidence="7">
    <location>
        <position position="479"/>
    </location>
    <ligand>
        <name>ATP</name>
        <dbReference type="ChEBI" id="CHEBI:30616"/>
    </ligand>
</feature>
<dbReference type="EC" id="6.1.1.12" evidence="7"/>
<evidence type="ECO:0000256" key="6">
    <source>
        <dbReference type="ARBA" id="ARBA00023146"/>
    </source>
</evidence>
<dbReference type="SUPFAM" id="SSF55681">
    <property type="entry name" value="Class II aaRS and biotin synthetases"/>
    <property type="match status" value="1"/>
</dbReference>
<organism evidence="9 10">
    <name type="scientific">Aquimarina rubra</name>
    <dbReference type="NCBI Taxonomy" id="1920033"/>
    <lineage>
        <taxon>Bacteria</taxon>
        <taxon>Pseudomonadati</taxon>
        <taxon>Bacteroidota</taxon>
        <taxon>Flavobacteriia</taxon>
        <taxon>Flavobacteriales</taxon>
        <taxon>Flavobacteriaceae</taxon>
        <taxon>Aquimarina</taxon>
    </lineage>
</organism>
<keyword evidence="7" id="KW-0963">Cytoplasm</keyword>
<dbReference type="CDD" id="cd00777">
    <property type="entry name" value="AspRS_core"/>
    <property type="match status" value="1"/>
</dbReference>
<dbReference type="InterPro" id="IPR002312">
    <property type="entry name" value="Asp/Asn-tRNA-synth_IIb"/>
</dbReference>
<comment type="subunit">
    <text evidence="7">Homodimer.</text>
</comment>
<comment type="catalytic activity">
    <reaction evidence="7">
        <text>tRNA(Asp) + L-aspartate + ATP = L-aspartyl-tRNA(Asp) + AMP + diphosphate</text>
        <dbReference type="Rhea" id="RHEA:19649"/>
        <dbReference type="Rhea" id="RHEA-COMP:9660"/>
        <dbReference type="Rhea" id="RHEA-COMP:9678"/>
        <dbReference type="ChEBI" id="CHEBI:29991"/>
        <dbReference type="ChEBI" id="CHEBI:30616"/>
        <dbReference type="ChEBI" id="CHEBI:33019"/>
        <dbReference type="ChEBI" id="CHEBI:78442"/>
        <dbReference type="ChEBI" id="CHEBI:78516"/>
        <dbReference type="ChEBI" id="CHEBI:456215"/>
        <dbReference type="EC" id="6.1.1.12"/>
    </reaction>
</comment>
<accession>A0ABW5LGF3</accession>
<comment type="caution">
    <text evidence="9">The sequence shown here is derived from an EMBL/GenBank/DDBJ whole genome shotgun (WGS) entry which is preliminary data.</text>
</comment>
<protein>
    <recommendedName>
        <fullName evidence="7">Aspartate--tRNA ligase</fullName>
        <ecNumber evidence="7">6.1.1.12</ecNumber>
    </recommendedName>
    <alternativeName>
        <fullName evidence="7">Aspartyl-tRNA synthetase</fullName>
        <shortName evidence="7">AspRS</shortName>
    </alternativeName>
</protein>
<keyword evidence="10" id="KW-1185">Reference proteome</keyword>
<dbReference type="InterPro" id="IPR029351">
    <property type="entry name" value="GAD_dom"/>
</dbReference>
<dbReference type="InterPro" id="IPR045864">
    <property type="entry name" value="aa-tRNA-synth_II/BPL/LPL"/>
</dbReference>
<feature type="binding site" evidence="7">
    <location>
        <position position="229"/>
    </location>
    <ligand>
        <name>ATP</name>
        <dbReference type="ChEBI" id="CHEBI:30616"/>
    </ligand>
</feature>
<dbReference type="RefSeq" id="WP_378293793.1">
    <property type="nucleotide sequence ID" value="NZ_JBHULE010000019.1"/>
</dbReference>
<dbReference type="PROSITE" id="PS50862">
    <property type="entry name" value="AA_TRNA_LIGASE_II"/>
    <property type="match status" value="1"/>
</dbReference>
<dbReference type="InterPro" id="IPR006195">
    <property type="entry name" value="aa-tRNA-synth_II"/>
</dbReference>
<dbReference type="InterPro" id="IPR004524">
    <property type="entry name" value="Asp-tRNA-ligase_1"/>
</dbReference>
<dbReference type="InterPro" id="IPR004365">
    <property type="entry name" value="NA-bd_OB_tRNA"/>
</dbReference>
<feature type="binding site" evidence="7">
    <location>
        <position position="174"/>
    </location>
    <ligand>
        <name>L-aspartate</name>
        <dbReference type="ChEBI" id="CHEBI:29991"/>
    </ligand>
</feature>
<feature type="binding site" evidence="7">
    <location>
        <position position="445"/>
    </location>
    <ligand>
        <name>L-aspartate</name>
        <dbReference type="ChEBI" id="CHEBI:29991"/>
    </ligand>
</feature>
<comment type="subcellular location">
    <subcellularLocation>
        <location evidence="7">Cytoplasm</location>
    </subcellularLocation>
</comment>
<keyword evidence="5 7" id="KW-0648">Protein biosynthesis</keyword>
<feature type="binding site" evidence="7">
    <location>
        <begin position="220"/>
        <end position="222"/>
    </location>
    <ligand>
        <name>ATP</name>
        <dbReference type="ChEBI" id="CHEBI:30616"/>
    </ligand>
</feature>
<evidence type="ECO:0000256" key="2">
    <source>
        <dbReference type="ARBA" id="ARBA00022598"/>
    </source>
</evidence>
<dbReference type="SUPFAM" id="SSF50249">
    <property type="entry name" value="Nucleic acid-binding proteins"/>
    <property type="match status" value="1"/>
</dbReference>
<reference evidence="10" key="1">
    <citation type="journal article" date="2019" name="Int. J. Syst. Evol. Microbiol.">
        <title>The Global Catalogue of Microorganisms (GCM) 10K type strain sequencing project: providing services to taxonomists for standard genome sequencing and annotation.</title>
        <authorList>
            <consortium name="The Broad Institute Genomics Platform"/>
            <consortium name="The Broad Institute Genome Sequencing Center for Infectious Disease"/>
            <person name="Wu L."/>
            <person name="Ma J."/>
        </authorList>
    </citation>
    <scope>NUCLEOTIDE SEQUENCE [LARGE SCALE GENOMIC DNA]</scope>
    <source>
        <strain evidence="10">KCTC 52274</strain>
    </source>
</reference>
<proteinExistence type="inferred from homology"/>
<comment type="similarity">
    <text evidence="1 7">Belongs to the class-II aminoacyl-tRNA synthetase family. Type 1 subfamily.</text>
</comment>
<dbReference type="GO" id="GO:0004815">
    <property type="term" value="F:aspartate-tRNA ligase activity"/>
    <property type="evidence" value="ECO:0007669"/>
    <property type="project" value="UniProtKB-EC"/>
</dbReference>
<feature type="region of interest" description="Aspartate" evidence="7">
    <location>
        <begin position="198"/>
        <end position="201"/>
    </location>
</feature>
<evidence type="ECO:0000259" key="8">
    <source>
        <dbReference type="PROSITE" id="PS50862"/>
    </source>
</evidence>
<dbReference type="Gene3D" id="2.40.50.140">
    <property type="entry name" value="Nucleic acid-binding proteins"/>
    <property type="match status" value="1"/>
</dbReference>
<dbReference type="Pfam" id="PF01336">
    <property type="entry name" value="tRNA_anti-codon"/>
    <property type="match status" value="1"/>
</dbReference>
<keyword evidence="3 7" id="KW-0547">Nucleotide-binding</keyword>
<dbReference type="Gene3D" id="3.30.1360.30">
    <property type="entry name" value="GAD-like domain"/>
    <property type="match status" value="1"/>
</dbReference>
<evidence type="ECO:0000313" key="10">
    <source>
        <dbReference type="Proteomes" id="UP001597319"/>
    </source>
</evidence>
<dbReference type="NCBIfam" id="TIGR00459">
    <property type="entry name" value="aspS_bact"/>
    <property type="match status" value="1"/>
</dbReference>
<dbReference type="InterPro" id="IPR004115">
    <property type="entry name" value="GAD-like_sf"/>
</dbReference>
<keyword evidence="2 7" id="KW-0436">Ligase</keyword>
<evidence type="ECO:0000256" key="7">
    <source>
        <dbReference type="HAMAP-Rule" id="MF_00044"/>
    </source>
</evidence>
<dbReference type="Pfam" id="PF00152">
    <property type="entry name" value="tRNA-synt_2"/>
    <property type="match status" value="1"/>
</dbReference>
<evidence type="ECO:0000256" key="5">
    <source>
        <dbReference type="ARBA" id="ARBA00022917"/>
    </source>
</evidence>
<name>A0ABW5LGF3_9FLAO</name>
<evidence type="ECO:0000256" key="3">
    <source>
        <dbReference type="ARBA" id="ARBA00022741"/>
    </source>
</evidence>
<sequence>MYRSHSCGELRNSDINKEVTLSGWVQRVKDRGVLNWVVLRDRYGITQLVFDEERTAKELLDRSKKLGREFVIQVKGTVIERESKNPNTPTGDIEILVSELTVLNEAQTPPFTIEDETDGGEDIRMKYRYLDIRRNPVKNSLMFRHQVAMKVRNYLSQEGFIEVETPYLIKSTPEGARDFVVPSRMNEGQFYALPQSPQTFKQLLMVGGMDKYFQIVKCFRDEDLRADRQPEFTQIDCEMAFVEQEDILNIFEGLTRHLIKDIKGQEISDFPRMTYDEAMRTYGNDKPDIRFGMKFGELNDVAQHKEFKVFNDAELVVAIAVPGGASYTRKEIDKLIDWVKRPQVGALGMVYVKCNEDGSFKSSVDKFYDQEDLAKWAETTGAKAGDLICVLSGQANKVRGQLSALRMELAERLGLRNPEEFAPLWVVDFPLLEWDEETERYHAMHHPFTSPKPEDIPLLDSKPGEVRANAYDLVLNGNEIGGGSIRIHDKETQALMFDHLGFTPEEAKAQFGFLLDAFQYGAPPHGGIAFGFDRLVAILGGQETIRDFIAFPKNNSGRDVMIDAPANIDREQLKELHIKLDL</sequence>